<sequence length="436" mass="49919">MVFEKESSKENSGSVKTGRKGKKPSFVPLYSEEGKEMQTILLPGRQPCLCEASVHKLISNCLNCGRIVCSQEQSGPCFTCGQPVFSPQERQQMIELELKAAEERKKEVKLPTVNKKSEEKQQGVSGLKDIAASFEKAVELKNKLLDYDQNAKTQTKIIDDESDYFRLSSEHWLSDEQRREISERVDTIHEKKHSKTRKLVFDFHGKQLTAVNVPDLPDLESAVKDVEEKTKLQSDYEIVDSKEVDTMFELPRPTYYQSNEARKKQTSKGVVSINKRGNFLENLRVQDSNLMEMSDEGICLSIRQPWASFLLNSLKLHEGRNWYTPYRGRVWIHAASREPRKEEISEAENLFRMIGDFTDFPSTYPTGVLLGFAHLVDCLPQEDYKLQYPNGYVDNLYTFIFEEPVLLNVKIPMTGGAKLFKLSGEVFKAAKSQIKF</sequence>
<dbReference type="STRING" id="299467.A0A443SWK7"/>
<organism evidence="4 5">
    <name type="scientific">Leptotrombidium deliense</name>
    <dbReference type="NCBI Taxonomy" id="299467"/>
    <lineage>
        <taxon>Eukaryota</taxon>
        <taxon>Metazoa</taxon>
        <taxon>Ecdysozoa</taxon>
        <taxon>Arthropoda</taxon>
        <taxon>Chelicerata</taxon>
        <taxon>Arachnida</taxon>
        <taxon>Acari</taxon>
        <taxon>Acariformes</taxon>
        <taxon>Trombidiformes</taxon>
        <taxon>Prostigmata</taxon>
        <taxon>Anystina</taxon>
        <taxon>Parasitengona</taxon>
        <taxon>Trombiculoidea</taxon>
        <taxon>Trombiculidae</taxon>
        <taxon>Leptotrombidium</taxon>
    </lineage>
</organism>
<dbReference type="Pfam" id="PF23134">
    <property type="entry name" value="TRIP4_3rd"/>
    <property type="match status" value="1"/>
</dbReference>
<evidence type="ECO:0000313" key="5">
    <source>
        <dbReference type="Proteomes" id="UP000288716"/>
    </source>
</evidence>
<dbReference type="PANTHER" id="PTHR12963">
    <property type="entry name" value="THYROID RECEPTOR INTERACTING PROTEIN RELATED"/>
    <property type="match status" value="1"/>
</dbReference>
<gene>
    <name evidence="4" type="ORF">B4U80_09695</name>
</gene>
<reference evidence="4 5" key="1">
    <citation type="journal article" date="2018" name="Gigascience">
        <title>Genomes of trombidid mites reveal novel predicted allergens and laterally-transferred genes associated with secondary metabolism.</title>
        <authorList>
            <person name="Dong X."/>
            <person name="Chaisiri K."/>
            <person name="Xia D."/>
            <person name="Armstrong S.D."/>
            <person name="Fang Y."/>
            <person name="Donnelly M.J."/>
            <person name="Kadowaki T."/>
            <person name="McGarry J.W."/>
            <person name="Darby A.C."/>
            <person name="Makepeace B.L."/>
        </authorList>
    </citation>
    <scope>NUCLEOTIDE SEQUENCE [LARGE SCALE GENOMIC DNA]</scope>
    <source>
        <strain evidence="4">UoL-UT</strain>
    </source>
</reference>
<evidence type="ECO:0000256" key="1">
    <source>
        <dbReference type="SAM" id="MobiDB-lite"/>
    </source>
</evidence>
<dbReference type="SUPFAM" id="SSF88697">
    <property type="entry name" value="PUA domain-like"/>
    <property type="match status" value="1"/>
</dbReference>
<dbReference type="VEuPathDB" id="VectorBase:LDEU000139"/>
<feature type="region of interest" description="Disordered" evidence="1">
    <location>
        <begin position="1"/>
        <end position="27"/>
    </location>
</feature>
<feature type="domain" description="TRIP4/RQT4 C2HC5-type zinc finger" evidence="2">
    <location>
        <begin position="46"/>
        <end position="94"/>
    </location>
</feature>
<evidence type="ECO:0000313" key="4">
    <source>
        <dbReference type="EMBL" id="RWS31901.1"/>
    </source>
</evidence>
<dbReference type="GO" id="GO:0180022">
    <property type="term" value="C:RQC-trigger complex"/>
    <property type="evidence" value="ECO:0007669"/>
    <property type="project" value="InterPro"/>
</dbReference>
<dbReference type="GO" id="GO:0008270">
    <property type="term" value="F:zinc ion binding"/>
    <property type="evidence" value="ECO:0007669"/>
    <property type="project" value="InterPro"/>
</dbReference>
<dbReference type="Pfam" id="PF06221">
    <property type="entry name" value="zf-C2HC5"/>
    <property type="match status" value="1"/>
</dbReference>
<dbReference type="GO" id="GO:0072344">
    <property type="term" value="P:rescue of stalled ribosome"/>
    <property type="evidence" value="ECO:0007669"/>
    <property type="project" value="InterPro"/>
</dbReference>
<name>A0A443SWK7_9ACAR</name>
<comment type="caution">
    <text evidence="4">The sequence shown here is derived from an EMBL/GenBank/DDBJ whole genome shotgun (WGS) entry which is preliminary data.</text>
</comment>
<proteinExistence type="predicted"/>
<protein>
    <submittedName>
        <fullName evidence="4">Activating signal cointegrator 1-like isoform X1</fullName>
    </submittedName>
</protein>
<dbReference type="OrthoDB" id="338816at2759"/>
<dbReference type="Gene3D" id="2.30.130.30">
    <property type="entry name" value="Hypothetical protein"/>
    <property type="match status" value="1"/>
</dbReference>
<dbReference type="InterPro" id="IPR039128">
    <property type="entry name" value="TRIP4-like"/>
</dbReference>
<dbReference type="InterPro" id="IPR056993">
    <property type="entry name" value="TRIP4_3rd_dom"/>
</dbReference>
<dbReference type="Proteomes" id="UP000288716">
    <property type="component" value="Unassembled WGS sequence"/>
</dbReference>
<keyword evidence="5" id="KW-1185">Reference proteome</keyword>
<dbReference type="InterPro" id="IPR009349">
    <property type="entry name" value="TRIP4/RQT4_C2HC5_Znf"/>
</dbReference>
<evidence type="ECO:0000259" key="3">
    <source>
        <dbReference type="Pfam" id="PF23134"/>
    </source>
</evidence>
<feature type="domain" description="Activating signal cointegrator 1 third" evidence="3">
    <location>
        <begin position="160"/>
        <end position="208"/>
    </location>
</feature>
<dbReference type="GO" id="GO:0005634">
    <property type="term" value="C:nucleus"/>
    <property type="evidence" value="ECO:0007669"/>
    <property type="project" value="InterPro"/>
</dbReference>
<dbReference type="PANTHER" id="PTHR12963:SF4">
    <property type="entry name" value="ACTIVATING SIGNAL COINTEGRATOR 1"/>
    <property type="match status" value="1"/>
</dbReference>
<evidence type="ECO:0000259" key="2">
    <source>
        <dbReference type="Pfam" id="PF06221"/>
    </source>
</evidence>
<accession>A0A443SWK7</accession>
<dbReference type="CDD" id="cd06554">
    <property type="entry name" value="ASCH_ASC-1_like"/>
    <property type="match status" value="1"/>
</dbReference>
<dbReference type="AlphaFoldDB" id="A0A443SWK7"/>
<dbReference type="EMBL" id="NCKV01000030">
    <property type="protein sequence ID" value="RWS31901.1"/>
    <property type="molecule type" value="Genomic_DNA"/>
</dbReference>
<dbReference type="InterPro" id="IPR015947">
    <property type="entry name" value="PUA-like_sf"/>
</dbReference>